<dbReference type="EC" id="2.7.1.33" evidence="7"/>
<dbReference type="PIRSF" id="PIRSF036940">
    <property type="entry name" value="PanK_bac_aCoA"/>
    <property type="match status" value="1"/>
</dbReference>
<dbReference type="GO" id="GO:0004594">
    <property type="term" value="F:pantothenate kinase activity"/>
    <property type="evidence" value="ECO:0007669"/>
    <property type="project" value="UniProtKB-EC"/>
</dbReference>
<evidence type="ECO:0000256" key="4">
    <source>
        <dbReference type="ARBA" id="ARBA00022777"/>
    </source>
</evidence>
<dbReference type="AlphaFoldDB" id="A0A4P6UUW2"/>
<keyword evidence="5" id="KW-0067">ATP-binding</keyword>
<dbReference type="InterPro" id="IPR043129">
    <property type="entry name" value="ATPase_NBD"/>
</dbReference>
<dbReference type="GO" id="GO:0015937">
    <property type="term" value="P:coenzyme A biosynthetic process"/>
    <property type="evidence" value="ECO:0007669"/>
    <property type="project" value="UniProtKB-KW"/>
</dbReference>
<name>A0A4P6UUW2_9BACL</name>
<dbReference type="CDD" id="cd24085">
    <property type="entry name" value="ASKHA_NBD_PanK-II_bac"/>
    <property type="match status" value="1"/>
</dbReference>
<dbReference type="PANTHER" id="PTHR12280">
    <property type="entry name" value="PANTOTHENATE KINASE"/>
    <property type="match status" value="1"/>
</dbReference>
<keyword evidence="3" id="KW-0547">Nucleotide-binding</keyword>
<evidence type="ECO:0000256" key="3">
    <source>
        <dbReference type="ARBA" id="ARBA00022741"/>
    </source>
</evidence>
<evidence type="ECO:0000313" key="8">
    <source>
        <dbReference type="Proteomes" id="UP000291151"/>
    </source>
</evidence>
<accession>A0A4P6UUW2</accession>
<dbReference type="GO" id="GO:0005524">
    <property type="term" value="F:ATP binding"/>
    <property type="evidence" value="ECO:0007669"/>
    <property type="project" value="UniProtKB-KW"/>
</dbReference>
<sequence>MRNTIGIDAGGTLTKVAFLDDQNEFQFKVFPSKDLTLVKEWIESLPEIEEIGITGGRTEQLLSKIKMNKSIDYVVEFDATIKGVKYLLKKEGHDIQKSIITNVGTGTSIHYMENDTHVRVGGTGIGGGTLTGLSTIMTGLSDFKEITKIAKQGKREFIDLFVKDIFEGMEPPIEGHLTASNFGKVNLLNHTSYPIPDLLATIQALVGEVITTLSIQYADMKNSETIIYIGSTLTNNEHLKEVIANYTILKKHTPVFLNDCGFSGAIGALLNKVEQRNKLKDNNGILT</sequence>
<keyword evidence="6" id="KW-0173">Coenzyme A biosynthesis</keyword>
<gene>
    <name evidence="7" type="primary">coaW</name>
    <name evidence="7" type="ORF">DKZ56_08515</name>
</gene>
<proteinExistence type="predicted"/>
<keyword evidence="1" id="KW-0963">Cytoplasm</keyword>
<dbReference type="InterPro" id="IPR011602">
    <property type="entry name" value="Type_II_PanK_bac"/>
</dbReference>
<dbReference type="PANTHER" id="PTHR12280:SF20">
    <property type="entry name" value="4'-PHOSPHOPANTETHEINE PHOSPHATASE"/>
    <property type="match status" value="1"/>
</dbReference>
<evidence type="ECO:0000256" key="1">
    <source>
        <dbReference type="ARBA" id="ARBA00022490"/>
    </source>
</evidence>
<organism evidence="7 8">
    <name type="scientific">Ureibacillus thermophilus</name>
    <dbReference type="NCBI Taxonomy" id="367743"/>
    <lineage>
        <taxon>Bacteria</taxon>
        <taxon>Bacillati</taxon>
        <taxon>Bacillota</taxon>
        <taxon>Bacilli</taxon>
        <taxon>Bacillales</taxon>
        <taxon>Caryophanaceae</taxon>
        <taxon>Ureibacillus</taxon>
    </lineage>
</organism>
<keyword evidence="4 7" id="KW-0418">Kinase</keyword>
<dbReference type="RefSeq" id="WP_208649591.1">
    <property type="nucleotide sequence ID" value="NZ_CP036528.1"/>
</dbReference>
<dbReference type="EMBL" id="CP036528">
    <property type="protein sequence ID" value="QBK25896.1"/>
    <property type="molecule type" value="Genomic_DNA"/>
</dbReference>
<protein>
    <submittedName>
        <fullName evidence="7">Type II pantothenate kinase</fullName>
        <ecNumber evidence="7">2.7.1.33</ecNumber>
    </submittedName>
</protein>
<dbReference type="InterPro" id="IPR004567">
    <property type="entry name" value="Type_II_PanK"/>
</dbReference>
<dbReference type="KEGG" id="uth:DKZ56_08515"/>
<dbReference type="NCBIfam" id="NF009842">
    <property type="entry name" value="PRK13317.1"/>
    <property type="match status" value="1"/>
</dbReference>
<keyword evidence="8" id="KW-1185">Reference proteome</keyword>
<dbReference type="GO" id="GO:0005829">
    <property type="term" value="C:cytosol"/>
    <property type="evidence" value="ECO:0007669"/>
    <property type="project" value="TreeGrafter"/>
</dbReference>
<dbReference type="Pfam" id="PF03630">
    <property type="entry name" value="Fumble"/>
    <property type="match status" value="1"/>
</dbReference>
<evidence type="ECO:0000256" key="5">
    <source>
        <dbReference type="ARBA" id="ARBA00022840"/>
    </source>
</evidence>
<evidence type="ECO:0000256" key="2">
    <source>
        <dbReference type="ARBA" id="ARBA00022679"/>
    </source>
</evidence>
<evidence type="ECO:0000313" key="7">
    <source>
        <dbReference type="EMBL" id="QBK25896.1"/>
    </source>
</evidence>
<reference evidence="7 8" key="1">
    <citation type="submission" date="2019-02" db="EMBL/GenBank/DDBJ databases">
        <title>Ureibacillus thermophilus.</title>
        <authorList>
            <person name="Sunny J.S."/>
            <person name="Natarajan A."/>
            <person name="Saleena L.M."/>
        </authorList>
    </citation>
    <scope>NUCLEOTIDE SEQUENCE [LARGE SCALE GENOMIC DNA]</scope>
    <source>
        <strain evidence="7 8">LM102</strain>
    </source>
</reference>
<keyword evidence="2 7" id="KW-0808">Transferase</keyword>
<evidence type="ECO:0000256" key="6">
    <source>
        <dbReference type="ARBA" id="ARBA00022993"/>
    </source>
</evidence>
<dbReference type="Proteomes" id="UP000291151">
    <property type="component" value="Chromosome"/>
</dbReference>
<dbReference type="Gene3D" id="3.30.420.40">
    <property type="match status" value="1"/>
</dbReference>
<dbReference type="SUPFAM" id="SSF53067">
    <property type="entry name" value="Actin-like ATPase domain"/>
    <property type="match status" value="1"/>
</dbReference>